<dbReference type="OrthoDB" id="310125at2759"/>
<comment type="caution">
    <text evidence="2">The sequence shown here is derived from an EMBL/GenBank/DDBJ whole genome shotgun (WGS) entry which is preliminary data.</text>
</comment>
<dbReference type="PANTHER" id="PTHR19920:SF0">
    <property type="entry name" value="CYTOSOLIC IRON-SULFUR PROTEIN ASSEMBLY PROTEIN CIAO1-RELATED"/>
    <property type="match status" value="1"/>
</dbReference>
<dbReference type="PANTHER" id="PTHR19920">
    <property type="entry name" value="WD40 PROTEIN CIAO1"/>
    <property type="match status" value="1"/>
</dbReference>
<dbReference type="GO" id="GO:0016226">
    <property type="term" value="P:iron-sulfur cluster assembly"/>
    <property type="evidence" value="ECO:0007669"/>
    <property type="project" value="TreeGrafter"/>
</dbReference>
<evidence type="ECO:0000313" key="3">
    <source>
        <dbReference type="Proteomes" id="UP000692954"/>
    </source>
</evidence>
<dbReference type="GO" id="GO:0097361">
    <property type="term" value="C:cytosolic [4Fe-4S] assembly targeting complex"/>
    <property type="evidence" value="ECO:0007669"/>
    <property type="project" value="TreeGrafter"/>
</dbReference>
<gene>
    <name evidence="2" type="ORF">PSON_ATCC_30995.1.T0190399</name>
</gene>
<name>A0A8S1LDM0_9CILI</name>
<protein>
    <recommendedName>
        <fullName evidence="4">WD40-repeat-containing domain</fullName>
    </recommendedName>
</protein>
<sequence length="331" mass="38765">MNSFDYTQNQDKKLEKSKYKIINEYKLKNQEISSLNFNSHNLILFVGIGKKIKIFKFVKNSLQLIGIYLNNREHFSNIYLMKISNLMISGDSEGYLKVFQLNDMKQTRYIQKFKGHFACLSCIAMSIQENEIITSSVNSTIKFWNQKNNWKCFQTIDKHRDLLLGFSLNEQGNQLISYGFDDFILVIEKSKNNKLWQVIQKISNKMIEGGRISFISNVLFFIQPKQKDIMIVYSKKDNEKIFSYTSEIKLQASSSGLDCLSKQQFLRSKLLLITKLGQYVNCIRLNEDGSVIFQDYKDLGNSNFKVLLTDDANYLFVANKDFHKLQIRQYF</sequence>
<proteinExistence type="predicted"/>
<keyword evidence="1" id="KW-0853">WD repeat</keyword>
<dbReference type="PROSITE" id="PS50082">
    <property type="entry name" value="WD_REPEATS_2"/>
    <property type="match status" value="1"/>
</dbReference>
<organism evidence="2 3">
    <name type="scientific">Paramecium sonneborni</name>
    <dbReference type="NCBI Taxonomy" id="65129"/>
    <lineage>
        <taxon>Eukaryota</taxon>
        <taxon>Sar</taxon>
        <taxon>Alveolata</taxon>
        <taxon>Ciliophora</taxon>
        <taxon>Intramacronucleata</taxon>
        <taxon>Oligohymenophorea</taxon>
        <taxon>Peniculida</taxon>
        <taxon>Parameciidae</taxon>
        <taxon>Paramecium</taxon>
    </lineage>
</organism>
<accession>A0A8S1LDM0</accession>
<dbReference type="SMART" id="SM00320">
    <property type="entry name" value="WD40"/>
    <property type="match status" value="4"/>
</dbReference>
<dbReference type="AlphaFoldDB" id="A0A8S1LDM0"/>
<dbReference type="Proteomes" id="UP000692954">
    <property type="component" value="Unassembled WGS sequence"/>
</dbReference>
<feature type="repeat" description="WD" evidence="1">
    <location>
        <begin position="113"/>
        <end position="145"/>
    </location>
</feature>
<dbReference type="InterPro" id="IPR001680">
    <property type="entry name" value="WD40_rpt"/>
</dbReference>
<evidence type="ECO:0000313" key="2">
    <source>
        <dbReference type="EMBL" id="CAD8064949.1"/>
    </source>
</evidence>
<evidence type="ECO:0008006" key="4">
    <source>
        <dbReference type="Google" id="ProtNLM"/>
    </source>
</evidence>
<dbReference type="Pfam" id="PF00400">
    <property type="entry name" value="WD40"/>
    <property type="match status" value="1"/>
</dbReference>
<keyword evidence="3" id="KW-1185">Reference proteome</keyword>
<dbReference type="EMBL" id="CAJJDN010000019">
    <property type="protein sequence ID" value="CAD8064949.1"/>
    <property type="molecule type" value="Genomic_DNA"/>
</dbReference>
<reference evidence="2" key="1">
    <citation type="submission" date="2021-01" db="EMBL/GenBank/DDBJ databases">
        <authorList>
            <consortium name="Genoscope - CEA"/>
            <person name="William W."/>
        </authorList>
    </citation>
    <scope>NUCLEOTIDE SEQUENCE</scope>
</reference>
<evidence type="ECO:0000256" key="1">
    <source>
        <dbReference type="PROSITE-ProRule" id="PRU00221"/>
    </source>
</evidence>